<sequence>MQMNELKQRIDKVEECTDQAKHSLQSGSASTELAQCVQQMHQQAHQLQQACSQQNQQQMGQDSLRQQVEQLEQLGDRAMQACRRAGNVDPQMQQSVQRAHDEISSLKKQMQMG</sequence>
<dbReference type="RefSeq" id="WP_201682104.1">
    <property type="nucleotide sequence ID" value="NZ_JAEQNA010000001.1"/>
</dbReference>
<feature type="coiled-coil region" evidence="1">
    <location>
        <begin position="3"/>
        <end position="81"/>
    </location>
</feature>
<evidence type="ECO:0000313" key="3">
    <source>
        <dbReference type="EMBL" id="MBL0419048.1"/>
    </source>
</evidence>
<reference evidence="3" key="1">
    <citation type="submission" date="2021-01" db="EMBL/GenBank/DDBJ databases">
        <title>Ramlibacter sp. strain AW1 16S ribosomal RNA gene Genome sequencing and assembly.</title>
        <authorList>
            <person name="Kang M."/>
        </authorList>
    </citation>
    <scope>NUCLEOTIDE SEQUENCE</scope>
    <source>
        <strain evidence="3">AW1</strain>
    </source>
</reference>
<keyword evidence="4" id="KW-1185">Reference proteome</keyword>
<evidence type="ECO:0000256" key="2">
    <source>
        <dbReference type="SAM" id="MobiDB-lite"/>
    </source>
</evidence>
<feature type="region of interest" description="Disordered" evidence="2">
    <location>
        <begin position="86"/>
        <end position="113"/>
    </location>
</feature>
<comment type="caution">
    <text evidence="3">The sequence shown here is derived from an EMBL/GenBank/DDBJ whole genome shotgun (WGS) entry which is preliminary data.</text>
</comment>
<evidence type="ECO:0000313" key="4">
    <source>
        <dbReference type="Proteomes" id="UP000613011"/>
    </source>
</evidence>
<dbReference type="Proteomes" id="UP000613011">
    <property type="component" value="Unassembled WGS sequence"/>
</dbReference>
<dbReference type="AlphaFoldDB" id="A0A937D4M6"/>
<keyword evidence="1" id="KW-0175">Coiled coil</keyword>
<name>A0A937D4M6_9BURK</name>
<protein>
    <submittedName>
        <fullName evidence="3">Uncharacterized protein</fullName>
    </submittedName>
</protein>
<proteinExistence type="predicted"/>
<organism evidence="3 4">
    <name type="scientific">Ramlibacter aurantiacus</name>
    <dbReference type="NCBI Taxonomy" id="2801330"/>
    <lineage>
        <taxon>Bacteria</taxon>
        <taxon>Pseudomonadati</taxon>
        <taxon>Pseudomonadota</taxon>
        <taxon>Betaproteobacteria</taxon>
        <taxon>Burkholderiales</taxon>
        <taxon>Comamonadaceae</taxon>
        <taxon>Ramlibacter</taxon>
    </lineage>
</organism>
<evidence type="ECO:0000256" key="1">
    <source>
        <dbReference type="SAM" id="Coils"/>
    </source>
</evidence>
<gene>
    <name evidence="3" type="ORF">JI739_01690</name>
</gene>
<dbReference type="EMBL" id="JAEQNA010000001">
    <property type="protein sequence ID" value="MBL0419048.1"/>
    <property type="molecule type" value="Genomic_DNA"/>
</dbReference>
<accession>A0A937D4M6</accession>